<dbReference type="InterPro" id="IPR036249">
    <property type="entry name" value="Thioredoxin-like_sf"/>
</dbReference>
<dbReference type="OrthoDB" id="9932926at2759"/>
<dbReference type="Proteomes" id="UP000007879">
    <property type="component" value="Unassembled WGS sequence"/>
</dbReference>
<dbReference type="STRING" id="400682.A0A1X7VJ16"/>
<dbReference type="EnsemblMetazoa" id="XM_003383995.3">
    <property type="protein sequence ID" value="XP_003384043.1"/>
    <property type="gene ID" value="LOC100634926"/>
</dbReference>
<dbReference type="PIRSF" id="PIRSF008142">
    <property type="entry name" value="SH3-bind_E-rich_L"/>
    <property type="match status" value="1"/>
</dbReference>
<gene>
    <name evidence="3" type="primary">100634926</name>
</gene>
<evidence type="ECO:0000313" key="3">
    <source>
        <dbReference type="EnsemblMetazoa" id="Aqu2.1.39919_001"/>
    </source>
</evidence>
<comment type="similarity">
    <text evidence="1 2">Belongs to the SH3BGR family.</text>
</comment>
<dbReference type="OMA" id="VYCGDFA"/>
<dbReference type="AlphaFoldDB" id="A0A1X7VJ16"/>
<proteinExistence type="inferred from homology"/>
<name>A0A1X7VJ16_AMPQE</name>
<dbReference type="Gene3D" id="3.40.30.10">
    <property type="entry name" value="Glutaredoxin"/>
    <property type="match status" value="1"/>
</dbReference>
<protein>
    <recommendedName>
        <fullName evidence="2">SH3 domain-binding glutamic acid-rich-like protein</fullName>
    </recommendedName>
</protein>
<dbReference type="PANTHER" id="PTHR12232:SF15">
    <property type="entry name" value="SH3 DOMAIN-BINDING GLUTAMIC ACID-RICH PROTEIN HOMOLOG"/>
    <property type="match status" value="1"/>
</dbReference>
<dbReference type="eggNOG" id="KOG4023">
    <property type="taxonomic scope" value="Eukaryota"/>
</dbReference>
<dbReference type="InterPro" id="IPR006993">
    <property type="entry name" value="Glut_rich_SH3-bd"/>
</dbReference>
<reference evidence="4" key="1">
    <citation type="journal article" date="2010" name="Nature">
        <title>The Amphimedon queenslandica genome and the evolution of animal complexity.</title>
        <authorList>
            <person name="Srivastava M."/>
            <person name="Simakov O."/>
            <person name="Chapman J."/>
            <person name="Fahey B."/>
            <person name="Gauthier M.E."/>
            <person name="Mitros T."/>
            <person name="Richards G.S."/>
            <person name="Conaco C."/>
            <person name="Dacre M."/>
            <person name="Hellsten U."/>
            <person name="Larroux C."/>
            <person name="Putnam N.H."/>
            <person name="Stanke M."/>
            <person name="Adamska M."/>
            <person name="Darling A."/>
            <person name="Degnan S.M."/>
            <person name="Oakley T.H."/>
            <person name="Plachetzki D.C."/>
            <person name="Zhai Y."/>
            <person name="Adamski M."/>
            <person name="Calcino A."/>
            <person name="Cummins S.F."/>
            <person name="Goodstein D.M."/>
            <person name="Harris C."/>
            <person name="Jackson D.J."/>
            <person name="Leys S.P."/>
            <person name="Shu S."/>
            <person name="Woodcroft B.J."/>
            <person name="Vervoort M."/>
            <person name="Kosik K.S."/>
            <person name="Manning G."/>
            <person name="Degnan B.M."/>
            <person name="Rokhsar D.S."/>
        </authorList>
    </citation>
    <scope>NUCLEOTIDE SEQUENCE [LARGE SCALE GENOMIC DNA]</scope>
</reference>
<evidence type="ECO:0000313" key="4">
    <source>
        <dbReference type="Proteomes" id="UP000007879"/>
    </source>
</evidence>
<dbReference type="GO" id="GO:0005737">
    <property type="term" value="C:cytoplasm"/>
    <property type="evidence" value="ECO:0007669"/>
    <property type="project" value="TreeGrafter"/>
</dbReference>
<dbReference type="InParanoid" id="A0A1X7VJ16"/>
<evidence type="ECO:0000256" key="1">
    <source>
        <dbReference type="ARBA" id="ARBA00007764"/>
    </source>
</evidence>
<organism evidence="3">
    <name type="scientific">Amphimedon queenslandica</name>
    <name type="common">Sponge</name>
    <dbReference type="NCBI Taxonomy" id="400682"/>
    <lineage>
        <taxon>Eukaryota</taxon>
        <taxon>Metazoa</taxon>
        <taxon>Porifera</taxon>
        <taxon>Demospongiae</taxon>
        <taxon>Heteroscleromorpha</taxon>
        <taxon>Haplosclerida</taxon>
        <taxon>Niphatidae</taxon>
        <taxon>Amphimedon</taxon>
    </lineage>
</organism>
<dbReference type="InterPro" id="IPR051033">
    <property type="entry name" value="SH3BGR"/>
</dbReference>
<sequence length="93" mass="10599">MAAVNYYYSSVSSNLELKKNQQKIEMILDSKKIPYNKLDVAADTDLRDKMRGIIGDPKALPPQLFNGDTYCGDFDAFEEALETETLEEFLKLK</sequence>
<accession>A0A1X7VJ16</accession>
<keyword evidence="4" id="KW-1185">Reference proteome</keyword>
<dbReference type="KEGG" id="aqu:100634926"/>
<reference evidence="3" key="2">
    <citation type="submission" date="2017-05" db="UniProtKB">
        <authorList>
            <consortium name="EnsemblMetazoa"/>
        </authorList>
    </citation>
    <scope>IDENTIFICATION</scope>
</reference>
<dbReference type="SUPFAM" id="SSF52833">
    <property type="entry name" value="Thioredoxin-like"/>
    <property type="match status" value="1"/>
</dbReference>
<dbReference type="PANTHER" id="PTHR12232">
    <property type="entry name" value="SH3 DOMAIN-BINDING GLUTAMIC ACID-RICH-LIKE PROTEIN"/>
    <property type="match status" value="1"/>
</dbReference>
<dbReference type="Pfam" id="PF04908">
    <property type="entry name" value="SH3BGR"/>
    <property type="match status" value="1"/>
</dbReference>
<evidence type="ECO:0000256" key="2">
    <source>
        <dbReference type="PIRNR" id="PIRNR008142"/>
    </source>
</evidence>
<dbReference type="EnsemblMetazoa" id="Aqu2.1.39919_001">
    <property type="protein sequence ID" value="Aqu2.1.39919_001"/>
    <property type="gene ID" value="Aqu2.1.39919"/>
</dbReference>